<evidence type="ECO:0000313" key="2">
    <source>
        <dbReference type="EMBL" id="QHC54242.1"/>
    </source>
</evidence>
<dbReference type="Pfam" id="PF00561">
    <property type="entry name" value="Abhydrolase_1"/>
    <property type="match status" value="1"/>
</dbReference>
<dbReference type="GO" id="GO:0016787">
    <property type="term" value="F:hydrolase activity"/>
    <property type="evidence" value="ECO:0007669"/>
    <property type="project" value="UniProtKB-KW"/>
</dbReference>
<proteinExistence type="predicted"/>
<dbReference type="InterPro" id="IPR000073">
    <property type="entry name" value="AB_hydrolase_1"/>
</dbReference>
<reference evidence="3" key="1">
    <citation type="submission" date="2019-12" db="EMBL/GenBank/DDBJ databases">
        <title>Complete and draft genome sequences of new strains and members of some known species of the genus Rathayibacter isolated from plants.</title>
        <authorList>
            <person name="Tarlachkov S.V."/>
            <person name="Starodumova I.P."/>
            <person name="Dorofeeva L.V."/>
            <person name="Prisyazhnaya N.V."/>
            <person name="Leyn S."/>
            <person name="Zlamal J."/>
            <person name="Elan M."/>
            <person name="Osterman A.L."/>
            <person name="Nadler S."/>
            <person name="Subbotin S.A."/>
            <person name="Evtushenko L.I."/>
        </authorList>
    </citation>
    <scope>NUCLEOTIDE SEQUENCE [LARGE SCALE GENOMIC DNA]</scope>
    <source>
        <strain evidence="3">VKM Ac-2761</strain>
    </source>
</reference>
<sequence length="232" mass="23829">MRYRARDGSLLHVDEHGAGRPLVVVPGEPDRHPSYLRCFDTVAGTRRILVLHPRGRGGSEAVPAGSAATTADDLEDLRTHLGVDDLDLVAHDSGCRAALLAAARAPGSVAHLLLIAPGTAWLGIDADHPAQEHDGQEPPAPPAEAAALREALGRLTCAAVVVGGGDDPLTDLAALGALTGLLPHGSLAVVEASGHHPWADAPAEFSIALRASLVVPAPAPPLGRRRPPRGTA</sequence>
<gene>
    <name evidence="2" type="ORF">GSU10_00270</name>
</gene>
<protein>
    <submittedName>
        <fullName evidence="2">Alpha/beta fold hydrolase</fullName>
    </submittedName>
</protein>
<dbReference type="InterPro" id="IPR050266">
    <property type="entry name" value="AB_hydrolase_sf"/>
</dbReference>
<organism evidence="2 3">
    <name type="scientific">Rathayibacter tanaceti</name>
    <dbReference type="NCBI Taxonomy" id="1671680"/>
    <lineage>
        <taxon>Bacteria</taxon>
        <taxon>Bacillati</taxon>
        <taxon>Actinomycetota</taxon>
        <taxon>Actinomycetes</taxon>
        <taxon>Micrococcales</taxon>
        <taxon>Microbacteriaceae</taxon>
        <taxon>Rathayibacter</taxon>
    </lineage>
</organism>
<evidence type="ECO:0000259" key="1">
    <source>
        <dbReference type="Pfam" id="PF00561"/>
    </source>
</evidence>
<dbReference type="KEGG" id="rte:GSU10_00270"/>
<dbReference type="AlphaFoldDB" id="A0AAE6RHK6"/>
<dbReference type="Proteomes" id="UP000465031">
    <property type="component" value="Chromosome"/>
</dbReference>
<dbReference type="PANTHER" id="PTHR43798">
    <property type="entry name" value="MONOACYLGLYCEROL LIPASE"/>
    <property type="match status" value="1"/>
</dbReference>
<dbReference type="PANTHER" id="PTHR43798:SF27">
    <property type="entry name" value="HYDROLASE ALPHA_BETA HYDROLASE FOLD FAMILY"/>
    <property type="match status" value="1"/>
</dbReference>
<evidence type="ECO:0000313" key="3">
    <source>
        <dbReference type="Proteomes" id="UP000465031"/>
    </source>
</evidence>
<feature type="domain" description="AB hydrolase-1" evidence="1">
    <location>
        <begin position="21"/>
        <end position="132"/>
    </location>
</feature>
<accession>A0AAE6RHK6</accession>
<dbReference type="EMBL" id="CP047186">
    <property type="protein sequence ID" value="QHC54242.1"/>
    <property type="molecule type" value="Genomic_DNA"/>
</dbReference>
<dbReference type="Gene3D" id="3.40.50.1820">
    <property type="entry name" value="alpha/beta hydrolase"/>
    <property type="match status" value="2"/>
</dbReference>
<dbReference type="RefSeq" id="WP_132504616.1">
    <property type="nucleotide sequence ID" value="NZ_CP047186.1"/>
</dbReference>
<keyword evidence="2" id="KW-0378">Hydrolase</keyword>
<dbReference type="SUPFAM" id="SSF53474">
    <property type="entry name" value="alpha/beta-Hydrolases"/>
    <property type="match status" value="1"/>
</dbReference>
<dbReference type="GO" id="GO:0016020">
    <property type="term" value="C:membrane"/>
    <property type="evidence" value="ECO:0007669"/>
    <property type="project" value="TreeGrafter"/>
</dbReference>
<name>A0AAE6RHK6_9MICO</name>
<dbReference type="InterPro" id="IPR029058">
    <property type="entry name" value="AB_hydrolase_fold"/>
</dbReference>